<dbReference type="InterPro" id="IPR004875">
    <property type="entry name" value="DDE_SF_endonuclease_dom"/>
</dbReference>
<dbReference type="OrthoDB" id="2419425at2759"/>
<reference evidence="2" key="1">
    <citation type="submission" date="2021-06" db="EMBL/GenBank/DDBJ databases">
        <authorList>
            <person name="Kallberg Y."/>
            <person name="Tangrot J."/>
            <person name="Rosling A."/>
        </authorList>
    </citation>
    <scope>NUCLEOTIDE SEQUENCE</scope>
    <source>
        <strain evidence="2">AZ414A</strain>
    </source>
</reference>
<dbReference type="EMBL" id="CAJVPK010001540">
    <property type="protein sequence ID" value="CAG8590456.1"/>
    <property type="molecule type" value="Genomic_DNA"/>
</dbReference>
<evidence type="ECO:0000313" key="2">
    <source>
        <dbReference type="EMBL" id="CAG8590456.1"/>
    </source>
</evidence>
<evidence type="ECO:0000259" key="1">
    <source>
        <dbReference type="Pfam" id="PF03184"/>
    </source>
</evidence>
<feature type="domain" description="DDE-1" evidence="1">
    <location>
        <begin position="24"/>
        <end position="69"/>
    </location>
</feature>
<evidence type="ECO:0000313" key="3">
    <source>
        <dbReference type="Proteomes" id="UP000789706"/>
    </source>
</evidence>
<dbReference type="Proteomes" id="UP000789706">
    <property type="component" value="Unassembled WGS sequence"/>
</dbReference>
<sequence length="159" mass="18157">MTEGIIISDSIIKEKGRHFAEEKVKVTVLFCSNLTGSHKFCPLVIGTSKKPQCFNGLNILQLPVTYKTSHIVLETIETWDDNIDNIDDEMLSENDSIDKMEELQEEFSYLETNLFPEAEREYLEALGILEPISQFHQTDIISSGCELLDDHYQVEIGKE</sequence>
<comment type="caution">
    <text evidence="2">The sequence shown here is derived from an EMBL/GenBank/DDBJ whole genome shotgun (WGS) entry which is preliminary data.</text>
</comment>
<keyword evidence="3" id="KW-1185">Reference proteome</keyword>
<dbReference type="AlphaFoldDB" id="A0A9N9C4I7"/>
<feature type="non-terminal residue" evidence="2">
    <location>
        <position position="1"/>
    </location>
</feature>
<name>A0A9N9C4I7_9GLOM</name>
<accession>A0A9N9C4I7</accession>
<organism evidence="2 3">
    <name type="scientific">Diversispora eburnea</name>
    <dbReference type="NCBI Taxonomy" id="1213867"/>
    <lineage>
        <taxon>Eukaryota</taxon>
        <taxon>Fungi</taxon>
        <taxon>Fungi incertae sedis</taxon>
        <taxon>Mucoromycota</taxon>
        <taxon>Glomeromycotina</taxon>
        <taxon>Glomeromycetes</taxon>
        <taxon>Diversisporales</taxon>
        <taxon>Diversisporaceae</taxon>
        <taxon>Diversispora</taxon>
    </lineage>
</organism>
<dbReference type="GO" id="GO:0003676">
    <property type="term" value="F:nucleic acid binding"/>
    <property type="evidence" value="ECO:0007669"/>
    <property type="project" value="InterPro"/>
</dbReference>
<proteinExistence type="predicted"/>
<protein>
    <submittedName>
        <fullName evidence="2">3879_t:CDS:1</fullName>
    </submittedName>
</protein>
<dbReference type="Pfam" id="PF03184">
    <property type="entry name" value="DDE_1"/>
    <property type="match status" value="1"/>
</dbReference>
<gene>
    <name evidence="2" type="ORF">DEBURN_LOCUS9030</name>
</gene>